<dbReference type="SMART" id="SM00382">
    <property type="entry name" value="AAA"/>
    <property type="match status" value="1"/>
</dbReference>
<dbReference type="EMBL" id="JACSPM010000006">
    <property type="protein sequence ID" value="MBD8024867.1"/>
    <property type="molecule type" value="Genomic_DNA"/>
</dbReference>
<sequence length="524" mass="56052">MSASSSNYVVHGPVLRGASDQVQITDNVSTVDSPFAENLEHVREALESVNISAPSVNKFHRLDGVLAAAAGLSRGTVTSVTISKPGNFSVRSTQSSRAQQASLLVGVCVDETVMEDTKDAARKDVLTGGHQAVILMHESESGTWDLGWGVRSSDERTATTATQLSNAYGISWEIVQSEQPHVEASSTTAPSTPSGPARLVLDDRTLRMVRTSIASRSATMLVGPPGTGKTQLIEEVVREVAQAPASFGMSMAHDRRIVTPDESWTTRDLLGGDTVDDKGRIRFAIGHLLEAVSRDEWLVLDEANRADMDRIFGGALTWLSGQAVSLGRVSADPNAGEISLGWTDSVISEVTQLDELMADSPIEPVEFLAGAEWRLLGTYNALDAVRVFRFGQALGRRFAHVPIAPPDSLGFESALAVELTQVPPEFRSEVRTRVVTLYAAHRAKHSTALGPALFLGIPRYVAAGIGLGQGTVTELVAEAYVTSSGAWLARIDDTVLDALGAALSTDEGLEGQWSWVTTQLQVLR</sequence>
<proteinExistence type="predicted"/>
<accession>A0ABR8X6Z1</accession>
<dbReference type="InterPro" id="IPR011704">
    <property type="entry name" value="ATPase_dyneun-rel_AAA"/>
</dbReference>
<feature type="domain" description="AAA+ ATPase" evidence="1">
    <location>
        <begin position="215"/>
        <end position="400"/>
    </location>
</feature>
<dbReference type="RefSeq" id="WP_191767200.1">
    <property type="nucleotide sequence ID" value="NZ_JACSPM010000006.1"/>
</dbReference>
<dbReference type="PANTHER" id="PTHR37291:SF1">
    <property type="entry name" value="TYPE IV METHYL-DIRECTED RESTRICTION ENZYME ECOKMCRB SUBUNIT"/>
    <property type="match status" value="1"/>
</dbReference>
<dbReference type="Pfam" id="PF07728">
    <property type="entry name" value="AAA_5"/>
    <property type="match status" value="1"/>
</dbReference>
<dbReference type="SUPFAM" id="SSF52540">
    <property type="entry name" value="P-loop containing nucleoside triphosphate hydrolases"/>
    <property type="match status" value="1"/>
</dbReference>
<dbReference type="InterPro" id="IPR003593">
    <property type="entry name" value="AAA+_ATPase"/>
</dbReference>
<evidence type="ECO:0000313" key="3">
    <source>
        <dbReference type="Proteomes" id="UP000602532"/>
    </source>
</evidence>
<dbReference type="PANTHER" id="PTHR37291">
    <property type="entry name" value="5-METHYLCYTOSINE-SPECIFIC RESTRICTION ENZYME B"/>
    <property type="match status" value="1"/>
</dbReference>
<keyword evidence="3" id="KW-1185">Reference proteome</keyword>
<reference evidence="2 3" key="1">
    <citation type="submission" date="2020-08" db="EMBL/GenBank/DDBJ databases">
        <title>A Genomic Blueprint of the Chicken Gut Microbiome.</title>
        <authorList>
            <person name="Gilroy R."/>
            <person name="Ravi A."/>
            <person name="Getino M."/>
            <person name="Pursley I."/>
            <person name="Horton D.L."/>
            <person name="Alikhan N.-F."/>
            <person name="Baker D."/>
            <person name="Gharbi K."/>
            <person name="Hall N."/>
            <person name="Watson M."/>
            <person name="Adriaenssens E.M."/>
            <person name="Foster-Nyarko E."/>
            <person name="Jarju S."/>
            <person name="Secka A."/>
            <person name="Antonio M."/>
            <person name="Oren A."/>
            <person name="Chaudhuri R."/>
            <person name="La Ragione R.M."/>
            <person name="Hildebrand F."/>
            <person name="Pallen M.J."/>
        </authorList>
    </citation>
    <scope>NUCLEOTIDE SEQUENCE [LARGE SCALE GENOMIC DNA]</scope>
    <source>
        <strain evidence="2 3">Sa1CUA4</strain>
    </source>
</reference>
<gene>
    <name evidence="2" type="ORF">H9622_14885</name>
</gene>
<dbReference type="InterPro" id="IPR027417">
    <property type="entry name" value="P-loop_NTPase"/>
</dbReference>
<comment type="caution">
    <text evidence="2">The sequence shown here is derived from an EMBL/GenBank/DDBJ whole genome shotgun (WGS) entry which is preliminary data.</text>
</comment>
<evidence type="ECO:0000259" key="1">
    <source>
        <dbReference type="SMART" id="SM00382"/>
    </source>
</evidence>
<organism evidence="2 3">
    <name type="scientific">Microbacterium gallinarum</name>
    <dbReference type="NCBI Taxonomy" id="2762209"/>
    <lineage>
        <taxon>Bacteria</taxon>
        <taxon>Bacillati</taxon>
        <taxon>Actinomycetota</taxon>
        <taxon>Actinomycetes</taxon>
        <taxon>Micrococcales</taxon>
        <taxon>Microbacteriaceae</taxon>
        <taxon>Microbacterium</taxon>
    </lineage>
</organism>
<evidence type="ECO:0000313" key="2">
    <source>
        <dbReference type="EMBL" id="MBD8024867.1"/>
    </source>
</evidence>
<dbReference type="InterPro" id="IPR052934">
    <property type="entry name" value="Methyl-DNA_Rec/Restrict_Enz"/>
</dbReference>
<protein>
    <submittedName>
        <fullName evidence="2">AAA family ATPase</fullName>
    </submittedName>
</protein>
<name>A0ABR8X6Z1_9MICO</name>
<dbReference type="Proteomes" id="UP000602532">
    <property type="component" value="Unassembled WGS sequence"/>
</dbReference>
<dbReference type="Gene3D" id="3.40.50.300">
    <property type="entry name" value="P-loop containing nucleotide triphosphate hydrolases"/>
    <property type="match status" value="1"/>
</dbReference>